<accession>A0A4S4G076</accession>
<evidence type="ECO:0000313" key="3">
    <source>
        <dbReference type="Proteomes" id="UP000308978"/>
    </source>
</evidence>
<dbReference type="EMBL" id="SSTJ01000010">
    <property type="protein sequence ID" value="THG36819.1"/>
    <property type="molecule type" value="Genomic_DNA"/>
</dbReference>
<dbReference type="InterPro" id="IPR057370">
    <property type="entry name" value="ELLD"/>
</dbReference>
<comment type="caution">
    <text evidence="2">The sequence shown here is derived from an EMBL/GenBank/DDBJ whole genome shotgun (WGS) entry which is preliminary data.</text>
</comment>
<dbReference type="Pfam" id="PF25309">
    <property type="entry name" value="ELLD"/>
    <property type="match status" value="1"/>
</dbReference>
<evidence type="ECO:0000313" key="2">
    <source>
        <dbReference type="EMBL" id="THG36819.1"/>
    </source>
</evidence>
<dbReference type="Pfam" id="PF08230">
    <property type="entry name" value="CW_7"/>
    <property type="match status" value="1"/>
</dbReference>
<dbReference type="Gene3D" id="2.30.30.40">
    <property type="entry name" value="SH3 Domains"/>
    <property type="match status" value="1"/>
</dbReference>
<organism evidence="2 3">
    <name type="scientific">Adlercreutzia caecimuris</name>
    <dbReference type="NCBI Taxonomy" id="671266"/>
    <lineage>
        <taxon>Bacteria</taxon>
        <taxon>Bacillati</taxon>
        <taxon>Actinomycetota</taxon>
        <taxon>Coriobacteriia</taxon>
        <taxon>Eggerthellales</taxon>
        <taxon>Eggerthellaceae</taxon>
        <taxon>Adlercreutzia</taxon>
    </lineage>
</organism>
<dbReference type="AlphaFoldDB" id="A0A4S4G076"/>
<protein>
    <recommendedName>
        <fullName evidence="1">Cpl-7 lysozyme C-terminal domain-containing protein</fullName>
    </recommendedName>
</protein>
<evidence type="ECO:0000259" key="1">
    <source>
        <dbReference type="SMART" id="SM01095"/>
    </source>
</evidence>
<dbReference type="Proteomes" id="UP000308978">
    <property type="component" value="Unassembled WGS sequence"/>
</dbReference>
<dbReference type="SMART" id="SM01095">
    <property type="entry name" value="Cpl-7"/>
    <property type="match status" value="1"/>
</dbReference>
<reference evidence="2 3" key="1">
    <citation type="submission" date="2019-04" db="EMBL/GenBank/DDBJ databases">
        <title>Microbes associate with the intestines of laboratory mice.</title>
        <authorList>
            <person name="Navarre W."/>
            <person name="Wong E."/>
            <person name="Huang K.C."/>
            <person name="Tropini C."/>
            <person name="Ng K."/>
            <person name="Yu B."/>
        </authorList>
    </citation>
    <scope>NUCLEOTIDE SEQUENCE [LARGE SCALE GENOMIC DNA]</scope>
    <source>
        <strain evidence="2 3">NM80_B27</strain>
    </source>
</reference>
<gene>
    <name evidence="2" type="ORF">E5986_07930</name>
</gene>
<feature type="domain" description="Cpl-7 lysozyme C-terminal" evidence="1">
    <location>
        <begin position="192"/>
        <end position="231"/>
    </location>
</feature>
<proteinExistence type="predicted"/>
<name>A0A4S4G076_9ACTN</name>
<dbReference type="RefSeq" id="WP_136434856.1">
    <property type="nucleotide sequence ID" value="NZ_SSTJ01000010.1"/>
</dbReference>
<sequence>MTKVANCGHDERGKYSGGKAGDQSGTEWYIREDYDFGQSVYLVHPDDAVNDLMARMAVNGARNDNIGYDQGQRTTFYVCLKAANWVVSAIKEKCESDCSSGVGALGEACVQRLKLTKAHISKDIYTGNLKAAFVAAGWNAYTYDQLIRKYGKKPTGCIQLNPAKHVNVVVEGASNLKDSTVTSATKKAVNAQVVKDVAAGKYGDNPNRAERLKALGYDPSTVQAAVNEYLRTGKLPAKVTVITAAAKARYEITAPSGVNVRKGAGTSYAKADAYAKGKVVTVIETKAVGSDLWGKTADGWFAIRYSGSTYAKKA</sequence>
<dbReference type="InterPro" id="IPR013168">
    <property type="entry name" value="Cpl_7_lyso_C"/>
</dbReference>